<dbReference type="VEuPathDB" id="TriTrypDB:TcIL3000.11.3710"/>
<feature type="compositionally biased region" description="Basic and acidic residues" evidence="1">
    <location>
        <begin position="26"/>
        <end position="42"/>
    </location>
</feature>
<sequence length="235" mass="25302">MHGSDISPPPDLGDDRKAESSAQQALREEPTKGSGDDDDKRSNNRPQESGARSCPVGKESNTTPANNGVEMKNVILPCAPASDAGSSAAGLRERKLSTRHRVGDRFRQLEEECSRGRSISPLSCSSLIFNENGGSTEYEGTKMDRTDDVTNGIDNNTPNSIANCINVSNCNHANALATGEGITDLSTLRDLPGPCHGTQLPNGLHPFPNSAPCEEWESPLMLMMHLGNADERSWW</sequence>
<evidence type="ECO:0000313" key="2">
    <source>
        <dbReference type="EMBL" id="CCC94971.1"/>
    </source>
</evidence>
<gene>
    <name evidence="2" type="ORF">TCIL3000_11_3710</name>
</gene>
<evidence type="ECO:0000256" key="1">
    <source>
        <dbReference type="SAM" id="MobiDB-lite"/>
    </source>
</evidence>
<reference evidence="2" key="1">
    <citation type="journal article" date="2012" name="Proc. Natl. Acad. Sci. U.S.A.">
        <title>Antigenic diversity is generated by distinct evolutionary mechanisms in African trypanosome species.</title>
        <authorList>
            <person name="Jackson A.P."/>
            <person name="Berry A."/>
            <person name="Aslett M."/>
            <person name="Allison H.C."/>
            <person name="Burton P."/>
            <person name="Vavrova-Anderson J."/>
            <person name="Brown R."/>
            <person name="Browne H."/>
            <person name="Corton N."/>
            <person name="Hauser H."/>
            <person name="Gamble J."/>
            <person name="Gilderthorp R."/>
            <person name="Marcello L."/>
            <person name="McQuillan J."/>
            <person name="Otto T.D."/>
            <person name="Quail M.A."/>
            <person name="Sanders M.J."/>
            <person name="van Tonder A."/>
            <person name="Ginger M.L."/>
            <person name="Field M.C."/>
            <person name="Barry J.D."/>
            <person name="Hertz-Fowler C."/>
            <person name="Berriman M."/>
        </authorList>
    </citation>
    <scope>NUCLEOTIDE SEQUENCE</scope>
    <source>
        <strain evidence="2">IL3000</strain>
    </source>
</reference>
<organism evidence="2">
    <name type="scientific">Trypanosoma congolense (strain IL3000)</name>
    <dbReference type="NCBI Taxonomy" id="1068625"/>
    <lineage>
        <taxon>Eukaryota</taxon>
        <taxon>Discoba</taxon>
        <taxon>Euglenozoa</taxon>
        <taxon>Kinetoplastea</taxon>
        <taxon>Metakinetoplastina</taxon>
        <taxon>Trypanosomatida</taxon>
        <taxon>Trypanosomatidae</taxon>
        <taxon>Trypanosoma</taxon>
        <taxon>Nannomonas</taxon>
    </lineage>
</organism>
<dbReference type="AlphaFoldDB" id="G0V002"/>
<dbReference type="EMBL" id="HE575324">
    <property type="protein sequence ID" value="CCC94971.1"/>
    <property type="molecule type" value="Genomic_DNA"/>
</dbReference>
<protein>
    <submittedName>
        <fullName evidence="2">Uncharacterized protein TCIL3000_11_3710</fullName>
    </submittedName>
</protein>
<name>G0V002_TRYCI</name>
<proteinExistence type="predicted"/>
<accession>G0V002</accession>
<feature type="region of interest" description="Disordered" evidence="1">
    <location>
        <begin position="1"/>
        <end position="68"/>
    </location>
</feature>